<evidence type="ECO:0000313" key="13">
    <source>
        <dbReference type="EMBL" id="KAF2668253.1"/>
    </source>
</evidence>
<feature type="compositionally biased region" description="Polar residues" evidence="9">
    <location>
        <begin position="97"/>
        <end position="120"/>
    </location>
</feature>
<keyword evidence="6 7" id="KW-0326">Glycosidase</keyword>
<evidence type="ECO:0000256" key="3">
    <source>
        <dbReference type="ARBA" id="ARBA00022729"/>
    </source>
</evidence>
<feature type="region of interest" description="Disordered" evidence="9">
    <location>
        <begin position="90"/>
        <end position="121"/>
    </location>
</feature>
<dbReference type="GO" id="GO:0016020">
    <property type="term" value="C:membrane"/>
    <property type="evidence" value="ECO:0007669"/>
    <property type="project" value="TreeGrafter"/>
</dbReference>
<evidence type="ECO:0000259" key="12">
    <source>
        <dbReference type="Pfam" id="PF14845"/>
    </source>
</evidence>
<proteinExistence type="inferred from homology"/>
<evidence type="ECO:0000256" key="2">
    <source>
        <dbReference type="ARBA" id="ARBA00006285"/>
    </source>
</evidence>
<dbReference type="SUPFAM" id="SSF55545">
    <property type="entry name" value="beta-N-acetylhexosaminidase-like domain"/>
    <property type="match status" value="1"/>
</dbReference>
<dbReference type="Proteomes" id="UP000799302">
    <property type="component" value="Unassembled WGS sequence"/>
</dbReference>
<protein>
    <recommendedName>
        <fullName evidence="7">Beta-hexosaminidase</fullName>
        <ecNumber evidence="7">3.2.1.52</ecNumber>
    </recommendedName>
</protein>
<accession>A0A6A6UAB5</accession>
<evidence type="ECO:0000259" key="11">
    <source>
        <dbReference type="Pfam" id="PF00728"/>
    </source>
</evidence>
<feature type="domain" description="Beta-hexosaminidase eukaryotic type N-terminal" evidence="12">
    <location>
        <begin position="16"/>
        <end position="157"/>
    </location>
</feature>
<comment type="catalytic activity">
    <reaction evidence="1 7">
        <text>Hydrolysis of terminal non-reducing N-acetyl-D-hexosamine residues in N-acetyl-beta-D-hexosaminides.</text>
        <dbReference type="EC" id="3.2.1.52"/>
    </reaction>
</comment>
<evidence type="ECO:0000256" key="1">
    <source>
        <dbReference type="ARBA" id="ARBA00001231"/>
    </source>
</evidence>
<evidence type="ECO:0000256" key="5">
    <source>
        <dbReference type="ARBA" id="ARBA00023180"/>
    </source>
</evidence>
<dbReference type="Pfam" id="PF00728">
    <property type="entry name" value="Glyco_hydro_20"/>
    <property type="match status" value="1"/>
</dbReference>
<evidence type="ECO:0000313" key="14">
    <source>
        <dbReference type="Proteomes" id="UP000799302"/>
    </source>
</evidence>
<evidence type="ECO:0000256" key="4">
    <source>
        <dbReference type="ARBA" id="ARBA00022801"/>
    </source>
</evidence>
<feature type="domain" description="Glycoside hydrolase family 20 catalytic" evidence="11">
    <location>
        <begin position="181"/>
        <end position="517"/>
    </location>
</feature>
<organism evidence="13 14">
    <name type="scientific">Microthyrium microscopicum</name>
    <dbReference type="NCBI Taxonomy" id="703497"/>
    <lineage>
        <taxon>Eukaryota</taxon>
        <taxon>Fungi</taxon>
        <taxon>Dikarya</taxon>
        <taxon>Ascomycota</taxon>
        <taxon>Pezizomycotina</taxon>
        <taxon>Dothideomycetes</taxon>
        <taxon>Dothideomycetes incertae sedis</taxon>
        <taxon>Microthyriales</taxon>
        <taxon>Microthyriaceae</taxon>
        <taxon>Microthyrium</taxon>
    </lineage>
</organism>
<keyword evidence="5" id="KW-0325">Glycoprotein</keyword>
<sequence length="566" mass="63653">MRLATILVSLPAVLALWPQPSSLSLGKGTLWIEENIKFEIENPEAWKRRSGTPVGLPTDLEIIENSIKTTKNAIFQQNFVPWKFHPRNASYEPPMSPKQTISKVSIRQATSKSKNPPTENKSMDEYYALSVTANGDVEISSSTGIGILRALTTMSQLFYSHTKGGKYTPFAPVVVRDSPKFEHRGLNLDVARNYYPVRSITHLIDTMSTNKLNKLHLHITDSQSWPLEIPSLPDLAAKGAYSPGLVYTPNDIREIQLHGALRGVDVFLEIDMPGHTSSIYYAYPELISSFNVQPEWTSFALEPPSGTLKLNSSKVDTFLEKVLADLSPRISPYTNYFHTGGDEVSQSAYLRDETVKTSEQLKLRPHMARFIKRNHDQLRKAGLTPIVWQEMLTEWMLPMEKDVVVQAWQGGSAVNLITQQGHKAIAGNQENWYLDCGQGDWLNPSGGKNSYPFTGCSPRKNWRMVYTYDPLDQVDAKNHHLVIGGEAHIWSEQIDHINMDPVVWPRASAAAEVLWSGPRDANGKDRDIQEAAIRLSEFRERMVAMGVMAEPIQMPFCLQEPHQCDG</sequence>
<evidence type="ECO:0000256" key="6">
    <source>
        <dbReference type="ARBA" id="ARBA00023295"/>
    </source>
</evidence>
<dbReference type="Pfam" id="PF14845">
    <property type="entry name" value="Glycohydro_20b2"/>
    <property type="match status" value="1"/>
</dbReference>
<dbReference type="Gene3D" id="3.20.20.80">
    <property type="entry name" value="Glycosidases"/>
    <property type="match status" value="1"/>
</dbReference>
<dbReference type="InterPro" id="IPR029019">
    <property type="entry name" value="HEX_eukaryotic_N"/>
</dbReference>
<dbReference type="GO" id="GO:0005975">
    <property type="term" value="P:carbohydrate metabolic process"/>
    <property type="evidence" value="ECO:0007669"/>
    <property type="project" value="InterPro"/>
</dbReference>
<dbReference type="SUPFAM" id="SSF51445">
    <property type="entry name" value="(Trans)glycosidases"/>
    <property type="match status" value="1"/>
</dbReference>
<keyword evidence="14" id="KW-1185">Reference proteome</keyword>
<dbReference type="OrthoDB" id="428480at2759"/>
<dbReference type="PANTHER" id="PTHR22600:SF58">
    <property type="entry name" value="BETA-HEXOSAMINIDASE"/>
    <property type="match status" value="1"/>
</dbReference>
<comment type="similarity">
    <text evidence="2 7">Belongs to the glycosyl hydrolase 20 family.</text>
</comment>
<evidence type="ECO:0000256" key="7">
    <source>
        <dbReference type="PIRNR" id="PIRNR001093"/>
    </source>
</evidence>
<dbReference type="InterPro" id="IPR015883">
    <property type="entry name" value="Glyco_hydro_20_cat"/>
</dbReference>
<dbReference type="FunFam" id="3.20.20.80:FF:000063">
    <property type="entry name" value="Beta-hexosaminidase"/>
    <property type="match status" value="1"/>
</dbReference>
<feature type="signal peptide" evidence="10">
    <location>
        <begin position="1"/>
        <end position="15"/>
    </location>
</feature>
<dbReference type="GO" id="GO:0030203">
    <property type="term" value="P:glycosaminoglycan metabolic process"/>
    <property type="evidence" value="ECO:0007669"/>
    <property type="project" value="TreeGrafter"/>
</dbReference>
<keyword evidence="4 7" id="KW-0378">Hydrolase</keyword>
<dbReference type="InterPro" id="IPR029018">
    <property type="entry name" value="Hex-like_dom2"/>
</dbReference>
<evidence type="ECO:0000256" key="9">
    <source>
        <dbReference type="SAM" id="MobiDB-lite"/>
    </source>
</evidence>
<dbReference type="GO" id="GO:0016231">
    <property type="term" value="F:beta-N-acetylglucosaminidase activity"/>
    <property type="evidence" value="ECO:0007669"/>
    <property type="project" value="TreeGrafter"/>
</dbReference>
<reference evidence="13" key="1">
    <citation type="journal article" date="2020" name="Stud. Mycol.">
        <title>101 Dothideomycetes genomes: a test case for predicting lifestyles and emergence of pathogens.</title>
        <authorList>
            <person name="Haridas S."/>
            <person name="Albert R."/>
            <person name="Binder M."/>
            <person name="Bloem J."/>
            <person name="Labutti K."/>
            <person name="Salamov A."/>
            <person name="Andreopoulos B."/>
            <person name="Baker S."/>
            <person name="Barry K."/>
            <person name="Bills G."/>
            <person name="Bluhm B."/>
            <person name="Cannon C."/>
            <person name="Castanera R."/>
            <person name="Culley D."/>
            <person name="Daum C."/>
            <person name="Ezra D."/>
            <person name="Gonzalez J."/>
            <person name="Henrissat B."/>
            <person name="Kuo A."/>
            <person name="Liang C."/>
            <person name="Lipzen A."/>
            <person name="Lutzoni F."/>
            <person name="Magnuson J."/>
            <person name="Mondo S."/>
            <person name="Nolan M."/>
            <person name="Ohm R."/>
            <person name="Pangilinan J."/>
            <person name="Park H.-J."/>
            <person name="Ramirez L."/>
            <person name="Alfaro M."/>
            <person name="Sun H."/>
            <person name="Tritt A."/>
            <person name="Yoshinaga Y."/>
            <person name="Zwiers L.-H."/>
            <person name="Turgeon B."/>
            <person name="Goodwin S."/>
            <person name="Spatafora J."/>
            <person name="Crous P."/>
            <person name="Grigoriev I."/>
        </authorList>
    </citation>
    <scope>NUCLEOTIDE SEQUENCE</scope>
    <source>
        <strain evidence="13">CBS 115976</strain>
    </source>
</reference>
<evidence type="ECO:0000256" key="10">
    <source>
        <dbReference type="SAM" id="SignalP"/>
    </source>
</evidence>
<dbReference type="Gene3D" id="3.30.379.10">
    <property type="entry name" value="Chitobiase/beta-hexosaminidase domain 2-like"/>
    <property type="match status" value="1"/>
</dbReference>
<evidence type="ECO:0000256" key="8">
    <source>
        <dbReference type="PIRSR" id="PIRSR001093-1"/>
    </source>
</evidence>
<feature type="active site" description="Proton donor" evidence="8">
    <location>
        <position position="343"/>
    </location>
</feature>
<dbReference type="AlphaFoldDB" id="A0A6A6UAB5"/>
<name>A0A6A6UAB5_9PEZI</name>
<gene>
    <name evidence="13" type="ORF">BT63DRAFT_425582</name>
</gene>
<dbReference type="PIRSF" id="PIRSF001093">
    <property type="entry name" value="B-hxosamndse_ab_euk"/>
    <property type="match status" value="1"/>
</dbReference>
<dbReference type="PANTHER" id="PTHR22600">
    <property type="entry name" value="BETA-HEXOSAMINIDASE"/>
    <property type="match status" value="1"/>
</dbReference>
<dbReference type="EMBL" id="MU004236">
    <property type="protein sequence ID" value="KAF2668253.1"/>
    <property type="molecule type" value="Genomic_DNA"/>
</dbReference>
<dbReference type="InterPro" id="IPR025705">
    <property type="entry name" value="Beta_hexosaminidase_sua/sub"/>
</dbReference>
<feature type="chain" id="PRO_5025338771" description="Beta-hexosaminidase" evidence="10">
    <location>
        <begin position="16"/>
        <end position="566"/>
    </location>
</feature>
<dbReference type="EC" id="3.2.1.52" evidence="7"/>
<dbReference type="PRINTS" id="PR00738">
    <property type="entry name" value="GLHYDRLASE20"/>
</dbReference>
<dbReference type="InterPro" id="IPR017853">
    <property type="entry name" value="GH"/>
</dbReference>
<keyword evidence="3 10" id="KW-0732">Signal</keyword>